<keyword evidence="1" id="KW-0812">Transmembrane</keyword>
<keyword evidence="3" id="KW-1185">Reference proteome</keyword>
<accession>A0A653BU47</accession>
<proteinExistence type="predicted"/>
<keyword evidence="1" id="KW-0472">Membrane</keyword>
<dbReference type="PANTHER" id="PTHR16740">
    <property type="entry name" value="CYTOCHROME B5-RELATED PROTEIN-RELATED"/>
    <property type="match status" value="1"/>
</dbReference>
<feature type="transmembrane region" description="Helical" evidence="1">
    <location>
        <begin position="20"/>
        <end position="36"/>
    </location>
</feature>
<evidence type="ECO:0000313" key="2">
    <source>
        <dbReference type="EMBL" id="VEN38831.1"/>
    </source>
</evidence>
<dbReference type="PANTHER" id="PTHR16740:SF1">
    <property type="entry name" value="CYTOCHROME B5-RELATED PROTEIN-RELATED"/>
    <property type="match status" value="1"/>
</dbReference>
<gene>
    <name evidence="2" type="ORF">CALMAC_LOCUS3590</name>
</gene>
<dbReference type="Proteomes" id="UP000410492">
    <property type="component" value="Unassembled WGS sequence"/>
</dbReference>
<keyword evidence="1" id="KW-1133">Transmembrane helix</keyword>
<reference evidence="2 3" key="1">
    <citation type="submission" date="2019-01" db="EMBL/GenBank/DDBJ databases">
        <authorList>
            <person name="Sayadi A."/>
        </authorList>
    </citation>
    <scope>NUCLEOTIDE SEQUENCE [LARGE SCALE GENOMIC DNA]</scope>
</reference>
<name>A0A653BU47_CALMS</name>
<protein>
    <recommendedName>
        <fullName evidence="4">Sugar phosphate transporter domain-containing protein</fullName>
    </recommendedName>
</protein>
<dbReference type="InterPro" id="IPR053100">
    <property type="entry name" value="Cytochrome_b5-related"/>
</dbReference>
<evidence type="ECO:0000256" key="1">
    <source>
        <dbReference type="SAM" id="Phobius"/>
    </source>
</evidence>
<dbReference type="AlphaFoldDB" id="A0A653BU47"/>
<evidence type="ECO:0008006" key="4">
    <source>
        <dbReference type="Google" id="ProtNLM"/>
    </source>
</evidence>
<dbReference type="EMBL" id="CAACVG010005010">
    <property type="protein sequence ID" value="VEN38831.1"/>
    <property type="molecule type" value="Genomic_DNA"/>
</dbReference>
<sequence>MYLGSYIKSIIQILLIRERLPLSFILPFTVLAAMVVSTSEPLTFCTAMFAWIITISSICFGIIGVNAAHHHPDIFHDGDTPR</sequence>
<evidence type="ECO:0000313" key="3">
    <source>
        <dbReference type="Proteomes" id="UP000410492"/>
    </source>
</evidence>
<feature type="transmembrane region" description="Helical" evidence="1">
    <location>
        <begin position="48"/>
        <end position="68"/>
    </location>
</feature>
<dbReference type="OrthoDB" id="260519at2759"/>
<organism evidence="2 3">
    <name type="scientific">Callosobruchus maculatus</name>
    <name type="common">Southern cowpea weevil</name>
    <name type="synonym">Pulse bruchid</name>
    <dbReference type="NCBI Taxonomy" id="64391"/>
    <lineage>
        <taxon>Eukaryota</taxon>
        <taxon>Metazoa</taxon>
        <taxon>Ecdysozoa</taxon>
        <taxon>Arthropoda</taxon>
        <taxon>Hexapoda</taxon>
        <taxon>Insecta</taxon>
        <taxon>Pterygota</taxon>
        <taxon>Neoptera</taxon>
        <taxon>Endopterygota</taxon>
        <taxon>Coleoptera</taxon>
        <taxon>Polyphaga</taxon>
        <taxon>Cucujiformia</taxon>
        <taxon>Chrysomeloidea</taxon>
        <taxon>Chrysomelidae</taxon>
        <taxon>Bruchinae</taxon>
        <taxon>Bruchini</taxon>
        <taxon>Callosobruchus</taxon>
    </lineage>
</organism>